<keyword evidence="1" id="KW-0812">Transmembrane</keyword>
<keyword evidence="1" id="KW-1133">Transmembrane helix</keyword>
<keyword evidence="1" id="KW-0472">Membrane</keyword>
<dbReference type="PANTHER" id="PTHR36109:SF2">
    <property type="entry name" value="MEMBRANE PROTEIN"/>
    <property type="match status" value="1"/>
</dbReference>
<comment type="caution">
    <text evidence="2">The sequence shown here is derived from an EMBL/GenBank/DDBJ whole genome shotgun (WGS) entry which is preliminary data.</text>
</comment>
<evidence type="ECO:0000256" key="1">
    <source>
        <dbReference type="SAM" id="Phobius"/>
    </source>
</evidence>
<sequence length="180" mass="17645">MTQTIASAVFDSEADADRAVHELRSAGVPDSALSIVAHQEGRSFASGQEHQGDEDHHKGGSIIRGLVGGGALGAGLGVAALAIPGVGPLAALGAIAASATPGAMAAGAGVGAVAAGLGESLRKHGVSDEDADYYGERLKDGGALVTVDAGTAGLSPEAAQDILYRSGGHSSSRARSLDPR</sequence>
<organism evidence="2 3">
    <name type="scientific">Brevundimonas balnearis</name>
    <dbReference type="NCBI Taxonomy" id="1572858"/>
    <lineage>
        <taxon>Bacteria</taxon>
        <taxon>Pseudomonadati</taxon>
        <taxon>Pseudomonadota</taxon>
        <taxon>Alphaproteobacteria</taxon>
        <taxon>Caulobacterales</taxon>
        <taxon>Caulobacteraceae</taxon>
        <taxon>Brevundimonas</taxon>
    </lineage>
</organism>
<dbReference type="Proteomes" id="UP001589906">
    <property type="component" value="Unassembled WGS sequence"/>
</dbReference>
<reference evidence="2 3" key="1">
    <citation type="submission" date="2024-09" db="EMBL/GenBank/DDBJ databases">
        <authorList>
            <person name="Sun Q."/>
            <person name="Mori K."/>
        </authorList>
    </citation>
    <scope>NUCLEOTIDE SEQUENCE [LARGE SCALE GENOMIC DNA]</scope>
    <source>
        <strain evidence="2 3">NCAIM B.02621</strain>
    </source>
</reference>
<name>A0ABV6R134_9CAUL</name>
<protein>
    <recommendedName>
        <fullName evidence="4">General stress protein 17M-like domain-containing protein</fullName>
    </recommendedName>
</protein>
<gene>
    <name evidence="2" type="ORF">ACFFGE_05475</name>
</gene>
<dbReference type="PANTHER" id="PTHR36109">
    <property type="entry name" value="MEMBRANE PROTEIN-RELATED"/>
    <property type="match status" value="1"/>
</dbReference>
<evidence type="ECO:0008006" key="4">
    <source>
        <dbReference type="Google" id="ProtNLM"/>
    </source>
</evidence>
<dbReference type="EMBL" id="JBHLSW010000003">
    <property type="protein sequence ID" value="MFC0633330.1"/>
    <property type="molecule type" value="Genomic_DNA"/>
</dbReference>
<keyword evidence="3" id="KW-1185">Reference proteome</keyword>
<proteinExistence type="predicted"/>
<evidence type="ECO:0000313" key="3">
    <source>
        <dbReference type="Proteomes" id="UP001589906"/>
    </source>
</evidence>
<dbReference type="RefSeq" id="WP_376835081.1">
    <property type="nucleotide sequence ID" value="NZ_JBHLSW010000003.1"/>
</dbReference>
<evidence type="ECO:0000313" key="2">
    <source>
        <dbReference type="EMBL" id="MFC0633330.1"/>
    </source>
</evidence>
<accession>A0ABV6R134</accession>
<feature type="transmembrane region" description="Helical" evidence="1">
    <location>
        <begin position="62"/>
        <end position="83"/>
    </location>
</feature>
<dbReference type="InterPro" id="IPR052948">
    <property type="entry name" value="Low_temp-induced_all0457"/>
</dbReference>
<feature type="transmembrane region" description="Helical" evidence="1">
    <location>
        <begin position="89"/>
        <end position="117"/>
    </location>
</feature>